<accession>A0A4R5NSB5</accession>
<name>A0A4R5NSB5_9LACO</name>
<dbReference type="STRING" id="1122149.FD44_GL000851"/>
<dbReference type="AlphaFoldDB" id="A0A4R5NSB5"/>
<protein>
    <recommendedName>
        <fullName evidence="3">Acetyl-CoA carboxylase</fullName>
    </recommendedName>
</protein>
<evidence type="ECO:0008006" key="3">
    <source>
        <dbReference type="Google" id="ProtNLM"/>
    </source>
</evidence>
<gene>
    <name evidence="1" type="ORF">C5L31_000633</name>
</gene>
<evidence type="ECO:0000313" key="1">
    <source>
        <dbReference type="EMBL" id="TDG80026.1"/>
    </source>
</evidence>
<organism evidence="1 2">
    <name type="scientific">Secundilactobacillus malefermentans</name>
    <dbReference type="NCBI Taxonomy" id="176292"/>
    <lineage>
        <taxon>Bacteria</taxon>
        <taxon>Bacillati</taxon>
        <taxon>Bacillota</taxon>
        <taxon>Bacilli</taxon>
        <taxon>Lactobacillales</taxon>
        <taxon>Lactobacillaceae</taxon>
        <taxon>Secundilactobacillus</taxon>
    </lineage>
</organism>
<proteinExistence type="predicted"/>
<comment type="caution">
    <text evidence="1">The sequence shown here is derived from an EMBL/GenBank/DDBJ whole genome shotgun (WGS) entry which is preliminary data.</text>
</comment>
<dbReference type="EMBL" id="PUFO01000014">
    <property type="protein sequence ID" value="TDG80026.1"/>
    <property type="molecule type" value="Genomic_DNA"/>
</dbReference>
<reference evidence="1 2" key="1">
    <citation type="journal article" date="2019" name="Appl. Microbiol. Biotechnol.">
        <title>Uncovering carbohydrate metabolism through a genotype-phenotype association study of 56 lactic acid bacteria genomes.</title>
        <authorList>
            <person name="Buron-Moles G."/>
            <person name="Chailyan A."/>
            <person name="Dolejs I."/>
            <person name="Forster J."/>
            <person name="Miks M.H."/>
        </authorList>
    </citation>
    <scope>NUCLEOTIDE SEQUENCE [LARGE SCALE GENOMIC DNA]</scope>
    <source>
        <strain evidence="1 2">ATCC 49373</strain>
    </source>
</reference>
<sequence length="124" mass="14822">MSMMDEKNETEAEVARREAKLIYDRLVPLFDARVNRTQYWLSVTNESFEGKINFFFNSKAARQRKRSIPLHSIESSYDNLVFLELVLHELRKKTLLTIDFLGFEDKRWPSDDSHIEQKRDHLET</sequence>
<evidence type="ECO:0000313" key="2">
    <source>
        <dbReference type="Proteomes" id="UP000294854"/>
    </source>
</evidence>
<keyword evidence="2" id="KW-1185">Reference proteome</keyword>
<dbReference type="Proteomes" id="UP000294854">
    <property type="component" value="Unassembled WGS sequence"/>
</dbReference>